<dbReference type="PROSITE" id="PS50928">
    <property type="entry name" value="ABC_TM1"/>
    <property type="match status" value="1"/>
</dbReference>
<proteinExistence type="inferred from homology"/>
<evidence type="ECO:0000256" key="6">
    <source>
        <dbReference type="ARBA" id="ARBA00023136"/>
    </source>
</evidence>
<dbReference type="SUPFAM" id="SSF161098">
    <property type="entry name" value="MetI-like"/>
    <property type="match status" value="1"/>
</dbReference>
<keyword evidence="3" id="KW-1003">Cell membrane</keyword>
<evidence type="ECO:0000256" key="5">
    <source>
        <dbReference type="ARBA" id="ARBA00022989"/>
    </source>
</evidence>
<dbReference type="KEGG" id="vas:GT360_07920"/>
<comment type="similarity">
    <text evidence="7">Belongs to the binding-protein-dependent transport system permease family.</text>
</comment>
<keyword evidence="5 7" id="KW-1133">Transmembrane helix</keyword>
<keyword evidence="10" id="KW-1185">Reference proteome</keyword>
<keyword evidence="4 7" id="KW-0812">Transmembrane</keyword>
<evidence type="ECO:0000313" key="9">
    <source>
        <dbReference type="EMBL" id="QIA64714.1"/>
    </source>
</evidence>
<evidence type="ECO:0000256" key="4">
    <source>
        <dbReference type="ARBA" id="ARBA00022692"/>
    </source>
</evidence>
<gene>
    <name evidence="9" type="primary">phnE</name>
    <name evidence="9" type="ORF">GT360_07920</name>
</gene>
<feature type="transmembrane region" description="Helical" evidence="7">
    <location>
        <begin position="87"/>
        <end position="106"/>
    </location>
</feature>
<dbReference type="CDD" id="cd06261">
    <property type="entry name" value="TM_PBP2"/>
    <property type="match status" value="1"/>
</dbReference>
<dbReference type="InterPro" id="IPR005769">
    <property type="entry name" value="PhnE/PtxC"/>
</dbReference>
<comment type="subcellular location">
    <subcellularLocation>
        <location evidence="1 7">Cell membrane</location>
        <topology evidence="1 7">Multi-pass membrane protein</topology>
    </subcellularLocation>
</comment>
<dbReference type="PANTHER" id="PTHR30043">
    <property type="entry name" value="PHOSPHONATES TRANSPORT SYSTEM PERMEASE PROTEIN"/>
    <property type="match status" value="1"/>
</dbReference>
<dbReference type="NCBIfam" id="TIGR01097">
    <property type="entry name" value="PhnE"/>
    <property type="match status" value="1"/>
</dbReference>
<evidence type="ECO:0000256" key="2">
    <source>
        <dbReference type="ARBA" id="ARBA00022448"/>
    </source>
</evidence>
<evidence type="ECO:0000256" key="7">
    <source>
        <dbReference type="RuleBase" id="RU363032"/>
    </source>
</evidence>
<keyword evidence="6 7" id="KW-0472">Membrane</keyword>
<accession>A0A7Z2YF19</accession>
<dbReference type="Pfam" id="PF00528">
    <property type="entry name" value="BPD_transp_1"/>
    <property type="match status" value="1"/>
</dbReference>
<name>A0A7Z2YF19_9VIBR</name>
<dbReference type="InterPro" id="IPR035906">
    <property type="entry name" value="MetI-like_sf"/>
</dbReference>
<evidence type="ECO:0000259" key="8">
    <source>
        <dbReference type="PROSITE" id="PS50928"/>
    </source>
</evidence>
<reference evidence="9 10" key="1">
    <citation type="submission" date="2020-01" db="EMBL/GenBank/DDBJ databases">
        <title>Whole genome and functional gene identification of agarase of Vibrio HN897.</title>
        <authorList>
            <person name="Liu Y."/>
            <person name="Zhao Z."/>
        </authorList>
    </citation>
    <scope>NUCLEOTIDE SEQUENCE [LARGE SCALE GENOMIC DNA]</scope>
    <source>
        <strain evidence="9 10">HN897</strain>
    </source>
</reference>
<dbReference type="GO" id="GO:0005886">
    <property type="term" value="C:plasma membrane"/>
    <property type="evidence" value="ECO:0007669"/>
    <property type="project" value="UniProtKB-SubCell"/>
</dbReference>
<feature type="transmembrane region" description="Helical" evidence="7">
    <location>
        <begin position="237"/>
        <end position="256"/>
    </location>
</feature>
<dbReference type="PANTHER" id="PTHR30043:SF1">
    <property type="entry name" value="ABC TRANSPORT SYSTEM PERMEASE PROTEIN P69"/>
    <property type="match status" value="1"/>
</dbReference>
<organism evidence="9 10">
    <name type="scientific">Vibrio astriarenae</name>
    <dbReference type="NCBI Taxonomy" id="1481923"/>
    <lineage>
        <taxon>Bacteria</taxon>
        <taxon>Pseudomonadati</taxon>
        <taxon>Pseudomonadota</taxon>
        <taxon>Gammaproteobacteria</taxon>
        <taxon>Vibrionales</taxon>
        <taxon>Vibrionaceae</taxon>
        <taxon>Vibrio</taxon>
    </lineage>
</organism>
<dbReference type="AlphaFoldDB" id="A0A7Z2YF19"/>
<evidence type="ECO:0000256" key="3">
    <source>
        <dbReference type="ARBA" id="ARBA00022475"/>
    </source>
</evidence>
<feature type="transmembrane region" description="Helical" evidence="7">
    <location>
        <begin position="127"/>
        <end position="157"/>
    </location>
</feature>
<dbReference type="Proteomes" id="UP000464262">
    <property type="component" value="Chromosome 1"/>
</dbReference>
<dbReference type="InterPro" id="IPR000515">
    <property type="entry name" value="MetI-like"/>
</dbReference>
<protein>
    <submittedName>
        <fullName evidence="9">Phosphonate ABC transporter, permease protein PhnE</fullName>
    </submittedName>
</protein>
<evidence type="ECO:0000313" key="10">
    <source>
        <dbReference type="Proteomes" id="UP000464262"/>
    </source>
</evidence>
<dbReference type="EMBL" id="CP047475">
    <property type="protein sequence ID" value="QIA64714.1"/>
    <property type="molecule type" value="Genomic_DNA"/>
</dbReference>
<sequence>MMSHYPSTWKKPPLIQNPWVRNGIWIAVAVYLYAATQSIEINWTRIYEGSERGLNFILAFMNPDFTGRWNNISQGLVESLTMTMTSTVAGIILSIPFGLGAAKNLAPKPVYYFCRSFVAVARSLQEIIIAILCVALFGFGTFAGFVTLTIATIGFLAKLFADEIEALDPAPLTAMKASGASWLQQVNYAIQPQVMPRIIGLCLYRFDINFRESAVIGIVGAGGIGATLNTAMDRYEYSAAAAILMIIIAIVMAAEFTSTQIRKGIR</sequence>
<dbReference type="Gene3D" id="1.10.3720.10">
    <property type="entry name" value="MetI-like"/>
    <property type="match status" value="1"/>
</dbReference>
<evidence type="ECO:0000256" key="1">
    <source>
        <dbReference type="ARBA" id="ARBA00004651"/>
    </source>
</evidence>
<feature type="domain" description="ABC transmembrane type-1" evidence="8">
    <location>
        <begin position="76"/>
        <end position="256"/>
    </location>
</feature>
<keyword evidence="2 7" id="KW-0813">Transport</keyword>
<dbReference type="GO" id="GO:0015416">
    <property type="term" value="F:ABC-type phosphonate transporter activity"/>
    <property type="evidence" value="ECO:0007669"/>
    <property type="project" value="InterPro"/>
</dbReference>